<reference evidence="9" key="3">
    <citation type="journal article" date="2019" name="Microbiol. Resour. Announc.">
        <title>Draft Genome Sequences of Type Strains of Gordonibacter faecihominis, Paraeggerthella hongkongensis, Parvibacter caecicola,Slackia equolifaciens, Slackia faecicanis, and Slackia isoflavoniconvertens.</title>
        <authorList>
            <person name="Danylec N."/>
            <person name="Stoll D.A."/>
            <person name="Dotsch A."/>
            <person name="Huch M."/>
        </authorList>
    </citation>
    <scope>NUCLEOTIDE SEQUENCE</scope>
    <source>
        <strain evidence="9">DSM 16107</strain>
    </source>
</reference>
<dbReference type="GO" id="GO:0005524">
    <property type="term" value="F:ATP binding"/>
    <property type="evidence" value="ECO:0007669"/>
    <property type="project" value="UniProtKB-UniRule"/>
</dbReference>
<dbReference type="PANTHER" id="PTHR43527:SF2">
    <property type="entry name" value="4-DIPHOSPHOCYTIDYL-2-C-METHYL-D-ERYTHRITOL KINASE, CHLOROPLASTIC"/>
    <property type="match status" value="1"/>
</dbReference>
<keyword evidence="6" id="KW-0414">Isoprene biosynthesis</keyword>
<feature type="domain" description="GHMP kinase N-terminal" evidence="7">
    <location>
        <begin position="124"/>
        <end position="204"/>
    </location>
</feature>
<comment type="catalytic activity">
    <reaction evidence="6">
        <text>4-CDP-2-C-methyl-D-erythritol + ATP = 4-CDP-2-C-methyl-D-erythritol 2-phosphate + ADP + H(+)</text>
        <dbReference type="Rhea" id="RHEA:18437"/>
        <dbReference type="ChEBI" id="CHEBI:15378"/>
        <dbReference type="ChEBI" id="CHEBI:30616"/>
        <dbReference type="ChEBI" id="CHEBI:57823"/>
        <dbReference type="ChEBI" id="CHEBI:57919"/>
        <dbReference type="ChEBI" id="CHEBI:456216"/>
        <dbReference type="EC" id="2.7.1.148"/>
    </reaction>
</comment>
<feature type="active site" evidence="6">
    <location>
        <position position="196"/>
    </location>
</feature>
<gene>
    <name evidence="6 9" type="primary">ispE</name>
    <name evidence="8" type="ORF">C1876_02185</name>
    <name evidence="9" type="ORF">DMP09_00800</name>
</gene>
<dbReference type="GO" id="GO:0016114">
    <property type="term" value="P:terpenoid biosynthetic process"/>
    <property type="evidence" value="ECO:0007669"/>
    <property type="project" value="UniProtKB-UniRule"/>
</dbReference>
<evidence type="ECO:0000256" key="2">
    <source>
        <dbReference type="ARBA" id="ARBA00022679"/>
    </source>
</evidence>
<evidence type="ECO:0000256" key="6">
    <source>
        <dbReference type="HAMAP-Rule" id="MF_00061"/>
    </source>
</evidence>
<organism evidence="9 11">
    <name type="scientific">Eggerthella sinensis</name>
    <dbReference type="NCBI Taxonomy" id="242230"/>
    <lineage>
        <taxon>Bacteria</taxon>
        <taxon>Bacillati</taxon>
        <taxon>Actinomycetota</taxon>
        <taxon>Coriobacteriia</taxon>
        <taxon>Eggerthellales</taxon>
        <taxon>Eggerthellaceae</taxon>
        <taxon>Eggerthella</taxon>
    </lineage>
</organism>
<accession>A0A3N0J1W2</accession>
<dbReference type="InterPro" id="IPR014721">
    <property type="entry name" value="Ribsml_uS5_D2-typ_fold_subgr"/>
</dbReference>
<feature type="active site" evidence="6">
    <location>
        <position position="59"/>
    </location>
</feature>
<dbReference type="UniPathway" id="UPA00056">
    <property type="reaction ID" value="UER00094"/>
</dbReference>
<dbReference type="AlphaFoldDB" id="A0A3N0J1W2"/>
<comment type="caution">
    <text evidence="9">The sequence shown here is derived from an EMBL/GenBank/DDBJ whole genome shotgun (WGS) entry which is preliminary data.</text>
</comment>
<dbReference type="Pfam" id="PF00288">
    <property type="entry name" value="GHMP_kinases_N"/>
    <property type="match status" value="1"/>
</dbReference>
<sequence length="350" mass="36700">MTQTTPLPADADRRAAERAERLASDEHAVDMLAVARVAQGVDVAAFNTPAAVKLVAPAKVNLFLDIGAKRPDGYHDAISIMHALMLHDVLRMKLEPGRGEGLSVELSCIAREGLVPLDVPVERNIVTKAVRLLAAAVGRTGDETLAVCVEKHIPAEAGLGGGSSDAAAALLGAAHLWGVPADDPRIEEAARSLGADVAFFLHGGCACFTGVGDVFAHNLQPMNTNVVLVKPEGGVSTAAAYRAFDEHPTAIPAADRDAALAARQASDVPLCNNLVPVSEQLLPALVDIRTWASERSDVERVLMSGSGSAVFMQCPTFADAGRVAAEARMRGWWARATTFGSTRAAVVPNR</sequence>
<dbReference type="GO" id="GO:0050515">
    <property type="term" value="F:4-(cytidine 5'-diphospho)-2-C-methyl-D-erythritol kinase activity"/>
    <property type="evidence" value="ECO:0007669"/>
    <property type="project" value="UniProtKB-UniRule"/>
</dbReference>
<dbReference type="Proteomes" id="UP000270112">
    <property type="component" value="Unassembled WGS sequence"/>
</dbReference>
<dbReference type="NCBIfam" id="TIGR00154">
    <property type="entry name" value="ispE"/>
    <property type="match status" value="1"/>
</dbReference>
<name>A0A3N0J1W2_9ACTN</name>
<evidence type="ECO:0000256" key="1">
    <source>
        <dbReference type="ARBA" id="ARBA00017473"/>
    </source>
</evidence>
<dbReference type="SUPFAM" id="SSF54211">
    <property type="entry name" value="Ribosomal protein S5 domain 2-like"/>
    <property type="match status" value="1"/>
</dbReference>
<comment type="pathway">
    <text evidence="6">Isoprenoid biosynthesis; isopentenyl diphosphate biosynthesis via DXP pathway; isopentenyl diphosphate from 1-deoxy-D-xylulose 5-phosphate: step 3/6.</text>
</comment>
<dbReference type="SUPFAM" id="SSF55060">
    <property type="entry name" value="GHMP Kinase, C-terminal domain"/>
    <property type="match status" value="1"/>
</dbReference>
<dbReference type="Proteomes" id="UP000253817">
    <property type="component" value="Unassembled WGS sequence"/>
</dbReference>
<keyword evidence="3 6" id="KW-0547">Nucleotide-binding</keyword>
<dbReference type="InterPro" id="IPR006204">
    <property type="entry name" value="GHMP_kinase_N_dom"/>
</dbReference>
<dbReference type="Gene3D" id="3.30.230.10">
    <property type="match status" value="1"/>
</dbReference>
<reference evidence="11" key="2">
    <citation type="submission" date="2018-05" db="EMBL/GenBank/DDBJ databases">
        <title>Genome Sequencing of selected type strains of the family Eggerthellaceae.</title>
        <authorList>
            <person name="Danylec N."/>
            <person name="Stoll D.A."/>
            <person name="Doetsch A."/>
            <person name="Huch M."/>
        </authorList>
    </citation>
    <scope>NUCLEOTIDE SEQUENCE [LARGE SCALE GENOMIC DNA]</scope>
    <source>
        <strain evidence="11">DSM 16107</strain>
    </source>
</reference>
<evidence type="ECO:0000259" key="7">
    <source>
        <dbReference type="Pfam" id="PF00288"/>
    </source>
</evidence>
<evidence type="ECO:0000313" key="9">
    <source>
        <dbReference type="EMBL" id="RNM43233.1"/>
    </source>
</evidence>
<dbReference type="InterPro" id="IPR036554">
    <property type="entry name" value="GHMP_kinase_C_sf"/>
</dbReference>
<reference evidence="8 10" key="1">
    <citation type="journal article" date="2018" name="Elife">
        <title>Discovery and characterization of a prevalent human gut bacterial enzyme sufficient for the inactivation of a family of plant toxins.</title>
        <authorList>
            <person name="Koppel N."/>
            <person name="Bisanz J.E."/>
            <person name="Pandelia M.E."/>
            <person name="Turnbaugh P.J."/>
            <person name="Balskus E.P."/>
        </authorList>
    </citation>
    <scope>NUCLEOTIDE SEQUENCE [LARGE SCALE GENOMIC DNA]</scope>
    <source>
        <strain evidence="8 10">DSM 16107</strain>
    </source>
</reference>
<dbReference type="InterPro" id="IPR020568">
    <property type="entry name" value="Ribosomal_Su5_D2-typ_SF"/>
</dbReference>
<dbReference type="PANTHER" id="PTHR43527">
    <property type="entry name" value="4-DIPHOSPHOCYTIDYL-2-C-METHYL-D-ERYTHRITOL KINASE, CHLOROPLASTIC"/>
    <property type="match status" value="1"/>
</dbReference>
<comment type="function">
    <text evidence="6">Catalyzes the phosphorylation of the position 2 hydroxy group of 4-diphosphocytidyl-2C-methyl-D-erythritol.</text>
</comment>
<protein>
    <recommendedName>
        <fullName evidence="1 6">4-diphosphocytidyl-2-C-methyl-D-erythritol kinase</fullName>
        <shortName evidence="6">CMK</shortName>
        <ecNumber evidence="6">2.7.1.148</ecNumber>
    </recommendedName>
    <alternativeName>
        <fullName evidence="6">4-(cytidine-5'-diphospho)-2-C-methyl-D-erythritol kinase</fullName>
    </alternativeName>
</protein>
<dbReference type="EMBL" id="PPTT01000003">
    <property type="protein sequence ID" value="RDB71067.1"/>
    <property type="molecule type" value="Genomic_DNA"/>
</dbReference>
<evidence type="ECO:0000313" key="8">
    <source>
        <dbReference type="EMBL" id="RDB71067.1"/>
    </source>
</evidence>
<comment type="similarity">
    <text evidence="6">Belongs to the GHMP kinase family. IspE subfamily.</text>
</comment>
<keyword evidence="4 6" id="KW-0418">Kinase</keyword>
<evidence type="ECO:0000256" key="5">
    <source>
        <dbReference type="ARBA" id="ARBA00022840"/>
    </source>
</evidence>
<feature type="binding site" evidence="6">
    <location>
        <begin position="154"/>
        <end position="164"/>
    </location>
    <ligand>
        <name>ATP</name>
        <dbReference type="ChEBI" id="CHEBI:30616"/>
    </ligand>
</feature>
<dbReference type="RefSeq" id="WP_114545097.1">
    <property type="nucleotide sequence ID" value="NZ_PPTT01000003.1"/>
</dbReference>
<evidence type="ECO:0000313" key="10">
    <source>
        <dbReference type="Proteomes" id="UP000253817"/>
    </source>
</evidence>
<dbReference type="InterPro" id="IPR004424">
    <property type="entry name" value="IspE"/>
</dbReference>
<keyword evidence="5 6" id="KW-0067">ATP-binding</keyword>
<keyword evidence="10" id="KW-1185">Reference proteome</keyword>
<dbReference type="OrthoDB" id="3173073at2"/>
<proteinExistence type="inferred from homology"/>
<dbReference type="HAMAP" id="MF_00061">
    <property type="entry name" value="IspE"/>
    <property type="match status" value="1"/>
</dbReference>
<keyword evidence="2 6" id="KW-0808">Transferase</keyword>
<evidence type="ECO:0000256" key="4">
    <source>
        <dbReference type="ARBA" id="ARBA00022777"/>
    </source>
</evidence>
<dbReference type="EC" id="2.7.1.148" evidence="6"/>
<dbReference type="GO" id="GO:0019288">
    <property type="term" value="P:isopentenyl diphosphate biosynthetic process, methylerythritol 4-phosphate pathway"/>
    <property type="evidence" value="ECO:0007669"/>
    <property type="project" value="UniProtKB-UniRule"/>
</dbReference>
<dbReference type="EMBL" id="QICC01000002">
    <property type="protein sequence ID" value="RNM43233.1"/>
    <property type="molecule type" value="Genomic_DNA"/>
</dbReference>
<evidence type="ECO:0000256" key="3">
    <source>
        <dbReference type="ARBA" id="ARBA00022741"/>
    </source>
</evidence>
<dbReference type="Gene3D" id="3.30.70.890">
    <property type="entry name" value="GHMP kinase, C-terminal domain"/>
    <property type="match status" value="1"/>
</dbReference>
<evidence type="ECO:0000313" key="11">
    <source>
        <dbReference type="Proteomes" id="UP000270112"/>
    </source>
</evidence>